<dbReference type="Gene3D" id="1.10.10.10">
    <property type="entry name" value="Winged helix-like DNA-binding domain superfamily/Winged helix DNA-binding domain"/>
    <property type="match status" value="1"/>
</dbReference>
<evidence type="ECO:0000313" key="5">
    <source>
        <dbReference type="EMBL" id="SEB21496.1"/>
    </source>
</evidence>
<keyword evidence="1" id="KW-0805">Transcription regulation</keyword>
<evidence type="ECO:0000259" key="4">
    <source>
        <dbReference type="PROSITE" id="PS51118"/>
    </source>
</evidence>
<sequence>MPIYNGCGYSLTMQVIGGKWKICIIDALRNGPLRPSELFKAIPEATERVINHQIRELLMYKVIDRTIYAEQPPRSEYFITELGKTVFPLIDSLDDWGDKNREIYGDI</sequence>
<dbReference type="InterPro" id="IPR036390">
    <property type="entry name" value="WH_DNA-bd_sf"/>
</dbReference>
<dbReference type="PANTHER" id="PTHR33204:SF29">
    <property type="entry name" value="TRANSCRIPTIONAL REGULATOR"/>
    <property type="match status" value="1"/>
</dbReference>
<reference evidence="5 6" key="1">
    <citation type="submission" date="2016-10" db="EMBL/GenBank/DDBJ databases">
        <authorList>
            <person name="de Groot N.N."/>
        </authorList>
    </citation>
    <scope>NUCLEOTIDE SEQUENCE [LARGE SCALE GENOMIC DNA]</scope>
    <source>
        <strain evidence="5 6">DSM 19033</strain>
    </source>
</reference>
<dbReference type="SUPFAM" id="SSF46785">
    <property type="entry name" value="Winged helix' DNA-binding domain"/>
    <property type="match status" value="1"/>
</dbReference>
<dbReference type="InterPro" id="IPR002577">
    <property type="entry name" value="HTH_HxlR"/>
</dbReference>
<keyword evidence="6" id="KW-1185">Reference proteome</keyword>
<dbReference type="InterPro" id="IPR036388">
    <property type="entry name" value="WH-like_DNA-bd_sf"/>
</dbReference>
<feature type="domain" description="HTH hxlR-type" evidence="4">
    <location>
        <begin position="7"/>
        <end position="105"/>
    </location>
</feature>
<dbReference type="AlphaFoldDB" id="A0A1H4HIS5"/>
<accession>A0A1H4HIS5</accession>
<keyword evidence="3" id="KW-0804">Transcription</keyword>
<gene>
    <name evidence="5" type="ORF">SAMN05443550_1207</name>
</gene>
<dbReference type="Pfam" id="PF01638">
    <property type="entry name" value="HxlR"/>
    <property type="match status" value="1"/>
</dbReference>
<evidence type="ECO:0000256" key="2">
    <source>
        <dbReference type="ARBA" id="ARBA00023125"/>
    </source>
</evidence>
<protein>
    <submittedName>
        <fullName evidence="5">Transcriptional regulator, HxlR family</fullName>
    </submittedName>
</protein>
<dbReference type="Proteomes" id="UP000198850">
    <property type="component" value="Unassembled WGS sequence"/>
</dbReference>
<evidence type="ECO:0000256" key="1">
    <source>
        <dbReference type="ARBA" id="ARBA00023015"/>
    </source>
</evidence>
<dbReference type="STRING" id="425514.SAMN05443550_1207"/>
<keyword evidence="2" id="KW-0238">DNA-binding</keyword>
<name>A0A1H4HIS5_9SPHI</name>
<evidence type="ECO:0000313" key="6">
    <source>
        <dbReference type="Proteomes" id="UP000198850"/>
    </source>
</evidence>
<dbReference type="PROSITE" id="PS51118">
    <property type="entry name" value="HTH_HXLR"/>
    <property type="match status" value="1"/>
</dbReference>
<organism evidence="5 6">
    <name type="scientific">Pedobacter hartonius</name>
    <dbReference type="NCBI Taxonomy" id="425514"/>
    <lineage>
        <taxon>Bacteria</taxon>
        <taxon>Pseudomonadati</taxon>
        <taxon>Bacteroidota</taxon>
        <taxon>Sphingobacteriia</taxon>
        <taxon>Sphingobacteriales</taxon>
        <taxon>Sphingobacteriaceae</taxon>
        <taxon>Pedobacter</taxon>
    </lineage>
</organism>
<dbReference type="PANTHER" id="PTHR33204">
    <property type="entry name" value="TRANSCRIPTIONAL REGULATOR, MARR FAMILY"/>
    <property type="match status" value="1"/>
</dbReference>
<dbReference type="GO" id="GO:0003677">
    <property type="term" value="F:DNA binding"/>
    <property type="evidence" value="ECO:0007669"/>
    <property type="project" value="UniProtKB-KW"/>
</dbReference>
<proteinExistence type="predicted"/>
<evidence type="ECO:0000256" key="3">
    <source>
        <dbReference type="ARBA" id="ARBA00023163"/>
    </source>
</evidence>
<dbReference type="EMBL" id="FNRA01000020">
    <property type="protein sequence ID" value="SEB21496.1"/>
    <property type="molecule type" value="Genomic_DNA"/>
</dbReference>